<dbReference type="CDD" id="cd17253">
    <property type="entry name" value="RMtype1_S_Eco933I-TRD2-CR2_like"/>
    <property type="match status" value="1"/>
</dbReference>
<evidence type="ECO:0000256" key="3">
    <source>
        <dbReference type="ARBA" id="ARBA00023125"/>
    </source>
</evidence>
<protein>
    <submittedName>
        <fullName evidence="5">Type I restriction enzyme, S subunit</fullName>
    </submittedName>
</protein>
<dbReference type="Proteomes" id="UP000198614">
    <property type="component" value="Unassembled WGS sequence"/>
</dbReference>
<keyword evidence="3" id="KW-0238">DNA-binding</keyword>
<dbReference type="AlphaFoldDB" id="A0A1G7INM7"/>
<name>A0A1G7INM7_9ACTN</name>
<sequence length="432" mass="47305">MTPWPRMKVGRVARLISGVGFPHQYQGKTSGVHPFLKVSDLASAVSGYHLVTSQNWVGQADLVSLGARLAPKGAIVFPKVGAAMLKNPRRLLDLPAAMDNNLMAVVPSSGEPRFWLYALSTIDLGEFSAGGALPYVNEGQIRDLHIPFPSVEQQRRIADFLDAETARIDHLTRLRNKQVSTLEERYGAAISELTTPGISTSERRSSIWPWLPEELTTVRLGYLARVQSGVTVHNARTGDSEDATFPYLRVANVQGEAVDLTEIKEITVPRPMAMRSMLHPGDVVMTEANGNPDNLGRGAVWRGEIANMIHQNHVFAIRVDREKLIPEYLSALLAASHGRRYFRFTSAQVGIATTSSSKVLNFPVPARTTSQQTAVVREYETLRSAANRAQSALMRQLSLLTERRQALITAAVTGQFDVSTASGRNVTEGVSA</sequence>
<proteinExistence type="inferred from homology"/>
<reference evidence="5 6" key="1">
    <citation type="submission" date="2016-10" db="EMBL/GenBank/DDBJ databases">
        <authorList>
            <person name="de Groot N.N."/>
        </authorList>
    </citation>
    <scope>NUCLEOTIDE SEQUENCE [LARGE SCALE GENOMIC DNA]</scope>
    <source>
        <strain evidence="5 6">CGMCC 4.1859</strain>
    </source>
</reference>
<dbReference type="Pfam" id="PF01420">
    <property type="entry name" value="Methylase_S"/>
    <property type="match status" value="1"/>
</dbReference>
<dbReference type="SUPFAM" id="SSF116734">
    <property type="entry name" value="DNA methylase specificity domain"/>
    <property type="match status" value="2"/>
</dbReference>
<evidence type="ECO:0000313" key="6">
    <source>
        <dbReference type="Proteomes" id="UP000198614"/>
    </source>
</evidence>
<gene>
    <name evidence="5" type="ORF">SAMN05216260_106112</name>
</gene>
<accession>A0A1G7INM7</accession>
<comment type="similarity">
    <text evidence="1">Belongs to the type-I restriction system S methylase family.</text>
</comment>
<dbReference type="GO" id="GO:0003677">
    <property type="term" value="F:DNA binding"/>
    <property type="evidence" value="ECO:0007669"/>
    <property type="project" value="UniProtKB-KW"/>
</dbReference>
<dbReference type="Gene3D" id="3.90.220.20">
    <property type="entry name" value="DNA methylase specificity domains"/>
    <property type="match status" value="2"/>
</dbReference>
<organism evidence="5 6">
    <name type="scientific">Streptomyces griseoaurantiacus</name>
    <dbReference type="NCBI Taxonomy" id="68213"/>
    <lineage>
        <taxon>Bacteria</taxon>
        <taxon>Bacillati</taxon>
        <taxon>Actinomycetota</taxon>
        <taxon>Actinomycetes</taxon>
        <taxon>Kitasatosporales</taxon>
        <taxon>Streptomycetaceae</taxon>
        <taxon>Streptomyces</taxon>
        <taxon>Streptomyces aurantiacus group</taxon>
    </lineage>
</organism>
<dbReference type="InterPro" id="IPR052021">
    <property type="entry name" value="Type-I_RS_S_subunit"/>
</dbReference>
<dbReference type="PANTHER" id="PTHR30408:SF12">
    <property type="entry name" value="TYPE I RESTRICTION ENZYME MJAVIII SPECIFICITY SUBUNIT"/>
    <property type="match status" value="1"/>
</dbReference>
<evidence type="ECO:0000256" key="1">
    <source>
        <dbReference type="ARBA" id="ARBA00010923"/>
    </source>
</evidence>
<dbReference type="GO" id="GO:0009307">
    <property type="term" value="P:DNA restriction-modification system"/>
    <property type="evidence" value="ECO:0007669"/>
    <property type="project" value="UniProtKB-KW"/>
</dbReference>
<evidence type="ECO:0000256" key="2">
    <source>
        <dbReference type="ARBA" id="ARBA00022747"/>
    </source>
</evidence>
<dbReference type="OrthoDB" id="3197085at2"/>
<feature type="domain" description="Type I restriction modification DNA specificity" evidence="4">
    <location>
        <begin position="79"/>
        <end position="174"/>
    </location>
</feature>
<evidence type="ECO:0000313" key="5">
    <source>
        <dbReference type="EMBL" id="SDF14362.1"/>
    </source>
</evidence>
<dbReference type="PANTHER" id="PTHR30408">
    <property type="entry name" value="TYPE-1 RESTRICTION ENZYME ECOKI SPECIFICITY PROTEIN"/>
    <property type="match status" value="1"/>
</dbReference>
<keyword evidence="2" id="KW-0680">Restriction system</keyword>
<dbReference type="EMBL" id="FNAX01000006">
    <property type="protein sequence ID" value="SDF14362.1"/>
    <property type="molecule type" value="Genomic_DNA"/>
</dbReference>
<dbReference type="InterPro" id="IPR000055">
    <property type="entry name" value="Restrct_endonuc_typeI_TRD"/>
</dbReference>
<dbReference type="InterPro" id="IPR044946">
    <property type="entry name" value="Restrct_endonuc_typeI_TRD_sf"/>
</dbReference>
<evidence type="ECO:0000259" key="4">
    <source>
        <dbReference type="Pfam" id="PF01420"/>
    </source>
</evidence>